<sequence length="119" mass="12987">MRGMTITMEPGESPHAGISSAEIRDQLWARIAALDVSAPYARAAELIDGVEAIRRIAHRHGLVPAVTVTHFIDRALMRQDEPAPVHGWFAILSDAIASERQDWQTANAFAEACSVRLAS</sequence>
<gene>
    <name evidence="1" type="ORF">GGQ89_002121</name>
</gene>
<proteinExistence type="predicted"/>
<dbReference type="EMBL" id="JACHNX010000007">
    <property type="protein sequence ID" value="MBB4609896.1"/>
    <property type="molecule type" value="Genomic_DNA"/>
</dbReference>
<reference evidence="1 2" key="1">
    <citation type="submission" date="2020-08" db="EMBL/GenBank/DDBJ databases">
        <title>Genomic Encyclopedia of Type Strains, Phase IV (KMG-IV): sequencing the most valuable type-strain genomes for metagenomic binning, comparative biology and taxonomic classification.</title>
        <authorList>
            <person name="Goeker M."/>
        </authorList>
    </citation>
    <scope>NUCLEOTIDE SEQUENCE [LARGE SCALE GENOMIC DNA]</scope>
    <source>
        <strain evidence="1 2">DSM 14562</strain>
    </source>
</reference>
<comment type="caution">
    <text evidence="1">The sequence shown here is derived from an EMBL/GenBank/DDBJ whole genome shotgun (WGS) entry which is preliminary data.</text>
</comment>
<organism evidence="1 2">
    <name type="scientific">Sphingomonas yabuuchiae</name>
    <dbReference type="NCBI Taxonomy" id="172044"/>
    <lineage>
        <taxon>Bacteria</taxon>
        <taxon>Pseudomonadati</taxon>
        <taxon>Pseudomonadota</taxon>
        <taxon>Alphaproteobacteria</taxon>
        <taxon>Sphingomonadales</taxon>
        <taxon>Sphingomonadaceae</taxon>
        <taxon>Sphingomonas</taxon>
    </lineage>
</organism>
<name>A0ABR6KBH5_9SPHN</name>
<accession>A0ABR6KBH5</accession>
<keyword evidence="2" id="KW-1185">Reference proteome</keyword>
<dbReference type="RefSeq" id="WP_240456420.1">
    <property type="nucleotide sequence ID" value="NZ_JAFHKU010000127.1"/>
</dbReference>
<dbReference type="Proteomes" id="UP000584663">
    <property type="component" value="Unassembled WGS sequence"/>
</dbReference>
<protein>
    <submittedName>
        <fullName evidence="1">Uncharacterized protein</fullName>
    </submittedName>
</protein>
<evidence type="ECO:0000313" key="1">
    <source>
        <dbReference type="EMBL" id="MBB4609896.1"/>
    </source>
</evidence>
<evidence type="ECO:0000313" key="2">
    <source>
        <dbReference type="Proteomes" id="UP000584663"/>
    </source>
</evidence>